<dbReference type="Proteomes" id="UP000644020">
    <property type="component" value="Unassembled WGS sequence"/>
</dbReference>
<reference evidence="1" key="1">
    <citation type="journal article" date="2014" name="Int. J. Syst. Evol. Microbiol.">
        <title>Complete genome sequence of Corynebacterium casei LMG S-19264T (=DSM 44701T), isolated from a smear-ripened cheese.</title>
        <authorList>
            <consortium name="US DOE Joint Genome Institute (JGI-PGF)"/>
            <person name="Walter F."/>
            <person name="Albersmeier A."/>
            <person name="Kalinowski J."/>
            <person name="Ruckert C."/>
        </authorList>
    </citation>
    <scope>NUCLEOTIDE SEQUENCE</scope>
    <source>
        <strain evidence="1">JCM 4518</strain>
    </source>
</reference>
<comment type="caution">
    <text evidence="1">The sequence shown here is derived from an EMBL/GenBank/DDBJ whole genome shotgun (WGS) entry which is preliminary data.</text>
</comment>
<gene>
    <name evidence="1" type="ORF">GCM10010305_39970</name>
</gene>
<organism evidence="1 2">
    <name type="scientific">Streptomyces termitum</name>
    <dbReference type="NCBI Taxonomy" id="67368"/>
    <lineage>
        <taxon>Bacteria</taxon>
        <taxon>Bacillati</taxon>
        <taxon>Actinomycetota</taxon>
        <taxon>Actinomycetes</taxon>
        <taxon>Kitasatosporales</taxon>
        <taxon>Streptomycetaceae</taxon>
        <taxon>Streptomyces</taxon>
    </lineage>
</organism>
<name>A0A918W9U0_9ACTN</name>
<proteinExistence type="predicted"/>
<evidence type="ECO:0000313" key="2">
    <source>
        <dbReference type="Proteomes" id="UP000644020"/>
    </source>
</evidence>
<accession>A0A918W9U0</accession>
<keyword evidence="2" id="KW-1185">Reference proteome</keyword>
<dbReference type="RefSeq" id="WP_189979280.1">
    <property type="nucleotide sequence ID" value="NZ_BMUL01000010.1"/>
</dbReference>
<sequence>MPPPDERALPEVPWNAAALRLLDDTYVFAATGPRRHEEWAYDVHALLHRAVDDPRGWLRLDPDRSNDARHTLPSYPFEPPDPADLAALLHPLEPAAAAGALAVMAEEWQAEPAPVRTRPDRAALLADARTLLGRYGPGVRCWTNARAAAGNPSADLLAAGLRGTSSHRFLTTAYLRGLDLGDELGVVAVGDDEVGVFWAIEGY</sequence>
<evidence type="ECO:0000313" key="1">
    <source>
        <dbReference type="EMBL" id="GHA92265.1"/>
    </source>
</evidence>
<protein>
    <submittedName>
        <fullName evidence="1">Uncharacterized protein</fullName>
    </submittedName>
</protein>
<dbReference type="AlphaFoldDB" id="A0A918W9U0"/>
<reference evidence="1" key="2">
    <citation type="submission" date="2020-09" db="EMBL/GenBank/DDBJ databases">
        <authorList>
            <person name="Sun Q."/>
            <person name="Ohkuma M."/>
        </authorList>
    </citation>
    <scope>NUCLEOTIDE SEQUENCE</scope>
    <source>
        <strain evidence="1">JCM 4518</strain>
    </source>
</reference>
<dbReference type="EMBL" id="BMUL01000010">
    <property type="protein sequence ID" value="GHA92265.1"/>
    <property type="molecule type" value="Genomic_DNA"/>
</dbReference>